<feature type="transmembrane region" description="Helical" evidence="6">
    <location>
        <begin position="39"/>
        <end position="62"/>
    </location>
</feature>
<dbReference type="Proteomes" id="UP000054997">
    <property type="component" value="Unassembled WGS sequence"/>
</dbReference>
<accession>A0A0W0VHL3</accession>
<dbReference type="OrthoDB" id="7359894at2"/>
<evidence type="ECO:0000313" key="8">
    <source>
        <dbReference type="EMBL" id="KTD19578.1"/>
    </source>
</evidence>
<evidence type="ECO:0000256" key="4">
    <source>
        <dbReference type="ARBA" id="ARBA00022989"/>
    </source>
</evidence>
<dbReference type="GO" id="GO:0005886">
    <property type="term" value="C:plasma membrane"/>
    <property type="evidence" value="ECO:0007669"/>
    <property type="project" value="UniProtKB-SubCell"/>
</dbReference>
<evidence type="ECO:0000259" key="7">
    <source>
        <dbReference type="Pfam" id="PF04024"/>
    </source>
</evidence>
<dbReference type="RefSeq" id="WP_058530130.1">
    <property type="nucleotide sequence ID" value="NZ_CAAAHZ010000002.1"/>
</dbReference>
<dbReference type="InterPro" id="IPR052027">
    <property type="entry name" value="PspC"/>
</dbReference>
<evidence type="ECO:0000256" key="2">
    <source>
        <dbReference type="ARBA" id="ARBA00022475"/>
    </source>
</evidence>
<keyword evidence="4 6" id="KW-1133">Transmembrane helix</keyword>
<keyword evidence="2" id="KW-1003">Cell membrane</keyword>
<evidence type="ECO:0000256" key="6">
    <source>
        <dbReference type="SAM" id="Phobius"/>
    </source>
</evidence>
<evidence type="ECO:0000256" key="1">
    <source>
        <dbReference type="ARBA" id="ARBA00004162"/>
    </source>
</evidence>
<comment type="subcellular location">
    <subcellularLocation>
        <location evidence="1">Cell membrane</location>
        <topology evidence="1">Single-pass membrane protein</topology>
    </subcellularLocation>
</comment>
<dbReference type="InterPro" id="IPR007168">
    <property type="entry name" value="Phageshock_PspC_N"/>
</dbReference>
<sequence length="69" mass="7855">MKKSKPYKKLYRARQERMIAGVCGGLAHYFSVDPTIVRLIFVAFLLLGGSALLVYLLMWIVVPLEPEEN</sequence>
<keyword evidence="9" id="KW-1185">Reference proteome</keyword>
<gene>
    <name evidence="8" type="ORF">Llon_2158</name>
</gene>
<organism evidence="8 9">
    <name type="scientific">Legionella londiniensis</name>
    <dbReference type="NCBI Taxonomy" id="45068"/>
    <lineage>
        <taxon>Bacteria</taxon>
        <taxon>Pseudomonadati</taxon>
        <taxon>Pseudomonadota</taxon>
        <taxon>Gammaproteobacteria</taxon>
        <taxon>Legionellales</taxon>
        <taxon>Legionellaceae</taxon>
        <taxon>Legionella</taxon>
    </lineage>
</organism>
<comment type="caution">
    <text evidence="8">The sequence shown here is derived from an EMBL/GenBank/DDBJ whole genome shotgun (WGS) entry which is preliminary data.</text>
</comment>
<keyword evidence="5 6" id="KW-0472">Membrane</keyword>
<reference evidence="8 9" key="1">
    <citation type="submission" date="2015-11" db="EMBL/GenBank/DDBJ databases">
        <title>Genomic analysis of 38 Legionella species identifies large and diverse effector repertoires.</title>
        <authorList>
            <person name="Burstein D."/>
            <person name="Amaro F."/>
            <person name="Zusman T."/>
            <person name="Lifshitz Z."/>
            <person name="Cohen O."/>
            <person name="Gilbert J.A."/>
            <person name="Pupko T."/>
            <person name="Shuman H.A."/>
            <person name="Segal G."/>
        </authorList>
    </citation>
    <scope>NUCLEOTIDE SEQUENCE [LARGE SCALE GENOMIC DNA]</scope>
    <source>
        <strain evidence="8 9">ATCC 49505</strain>
    </source>
</reference>
<dbReference type="EMBL" id="LNYK01000034">
    <property type="protein sequence ID" value="KTD19578.1"/>
    <property type="molecule type" value="Genomic_DNA"/>
</dbReference>
<dbReference type="PANTHER" id="PTHR33885">
    <property type="entry name" value="PHAGE SHOCK PROTEIN C"/>
    <property type="match status" value="1"/>
</dbReference>
<dbReference type="STRING" id="45068.Llon_2158"/>
<evidence type="ECO:0000256" key="5">
    <source>
        <dbReference type="ARBA" id="ARBA00023136"/>
    </source>
</evidence>
<proteinExistence type="predicted"/>
<keyword evidence="3 6" id="KW-0812">Transmembrane</keyword>
<dbReference type="PATRIC" id="fig|45068.5.peg.2349"/>
<dbReference type="AlphaFoldDB" id="A0A0W0VHL3"/>
<evidence type="ECO:0000256" key="3">
    <source>
        <dbReference type="ARBA" id="ARBA00022692"/>
    </source>
</evidence>
<protein>
    <submittedName>
        <fullName evidence="8">Phage shock protein C, PspC</fullName>
    </submittedName>
</protein>
<evidence type="ECO:0000313" key="9">
    <source>
        <dbReference type="Proteomes" id="UP000054997"/>
    </source>
</evidence>
<name>A0A0W0VHL3_9GAMM</name>
<dbReference type="PANTHER" id="PTHR33885:SF3">
    <property type="entry name" value="PHAGE SHOCK PROTEIN C"/>
    <property type="match status" value="1"/>
</dbReference>
<feature type="domain" description="Phage shock protein PspC N-terminal" evidence="7">
    <location>
        <begin position="8"/>
        <end position="64"/>
    </location>
</feature>
<dbReference type="Pfam" id="PF04024">
    <property type="entry name" value="PspC"/>
    <property type="match status" value="1"/>
</dbReference>